<feature type="compositionally biased region" description="Low complexity" evidence="1">
    <location>
        <begin position="344"/>
        <end position="361"/>
    </location>
</feature>
<reference evidence="2 3" key="1">
    <citation type="submission" date="2013-01" db="EMBL/GenBank/DDBJ databases">
        <title>Whole genome shotgun sequence of Gordonia soli NBRC 108243.</title>
        <authorList>
            <person name="Isaki-Nakamura S."/>
            <person name="Hosoyama A."/>
            <person name="Tsuchikane K."/>
            <person name="Ando Y."/>
            <person name="Baba S."/>
            <person name="Ohji S."/>
            <person name="Hamada M."/>
            <person name="Tamura T."/>
            <person name="Yamazoe A."/>
            <person name="Yamazaki S."/>
            <person name="Fujita N."/>
        </authorList>
    </citation>
    <scope>NUCLEOTIDE SEQUENCE [LARGE SCALE GENOMIC DNA]</scope>
    <source>
        <strain evidence="2 3">NBRC 108243</strain>
    </source>
</reference>
<feature type="compositionally biased region" description="Polar residues" evidence="1">
    <location>
        <begin position="243"/>
        <end position="253"/>
    </location>
</feature>
<feature type="region of interest" description="Disordered" evidence="1">
    <location>
        <begin position="336"/>
        <end position="383"/>
    </location>
</feature>
<gene>
    <name evidence="2" type="ORF">GS4_51_00050</name>
</gene>
<comment type="caution">
    <text evidence="2">The sequence shown here is derived from an EMBL/GenBank/DDBJ whole genome shotgun (WGS) entry which is preliminary data.</text>
</comment>
<evidence type="ECO:0000313" key="2">
    <source>
        <dbReference type="EMBL" id="GAC71067.1"/>
    </source>
</evidence>
<feature type="region of interest" description="Disordered" evidence="1">
    <location>
        <begin position="217"/>
        <end position="276"/>
    </location>
</feature>
<feature type="region of interest" description="Disordered" evidence="1">
    <location>
        <begin position="163"/>
        <end position="201"/>
    </location>
</feature>
<dbReference type="eggNOG" id="ENOG5030ITY">
    <property type="taxonomic scope" value="Bacteria"/>
</dbReference>
<name>M0QS97_9ACTN</name>
<organism evidence="2 3">
    <name type="scientific">Gordonia soli NBRC 108243</name>
    <dbReference type="NCBI Taxonomy" id="1223545"/>
    <lineage>
        <taxon>Bacteria</taxon>
        <taxon>Bacillati</taxon>
        <taxon>Actinomycetota</taxon>
        <taxon>Actinomycetes</taxon>
        <taxon>Mycobacteriales</taxon>
        <taxon>Gordoniaceae</taxon>
        <taxon>Gordonia</taxon>
    </lineage>
</organism>
<dbReference type="Proteomes" id="UP000011666">
    <property type="component" value="Unassembled WGS sequence"/>
</dbReference>
<protein>
    <submittedName>
        <fullName evidence="2">Uncharacterized protein</fullName>
    </submittedName>
</protein>
<evidence type="ECO:0000256" key="1">
    <source>
        <dbReference type="SAM" id="MobiDB-lite"/>
    </source>
</evidence>
<proteinExistence type="predicted"/>
<accession>M0QS97</accession>
<dbReference type="EMBL" id="BANX01000051">
    <property type="protein sequence ID" value="GAC71067.1"/>
    <property type="molecule type" value="Genomic_DNA"/>
</dbReference>
<sequence length="383" mass="42573">MAREYAKAWFAMFTDDDFVNQPHGDKWLYMTLLGQPALNYAGVQPINMRRWRKALRDGHTLPSETDVEKALIRMEERGFVFTDDDTGEVLVRSFMRSDGIDRQPNVLKSALRALAQVESPKLAAVMLDELGRLTVPEVKSDKLGAEIDTLWAAARTHLDRRTEGFTEPFPKPFAEPFTEGLPEPFTRPGKTEPFAEPFREGLPEGSVVVEVGVNSPTADGYVESSRARGDDSRTDGRAPDSIEPSQRSSTTNDPEPPIRCKRHLSDPENTTPCGPCANFRKLHANWVERQTRRDAEAKSAEARERAQLRTAEIDACELCDDRGYVGTRVCDHDPAAAERNSRGAAQVREALAAARAATTTPDPDDAAEDDDPLTVDTEERHVV</sequence>
<dbReference type="STRING" id="1223545.GS4_51_00050"/>
<evidence type="ECO:0000313" key="3">
    <source>
        <dbReference type="Proteomes" id="UP000011666"/>
    </source>
</evidence>
<dbReference type="AlphaFoldDB" id="M0QS97"/>
<keyword evidence="3" id="KW-1185">Reference proteome</keyword>
<feature type="compositionally biased region" description="Acidic residues" evidence="1">
    <location>
        <begin position="362"/>
        <end position="373"/>
    </location>
</feature>
<feature type="compositionally biased region" description="Basic and acidic residues" evidence="1">
    <location>
        <begin position="225"/>
        <end position="240"/>
    </location>
</feature>